<evidence type="ECO:0000313" key="3">
    <source>
        <dbReference type="Proteomes" id="UP000237631"/>
    </source>
</evidence>
<dbReference type="InterPro" id="IPR000210">
    <property type="entry name" value="BTB/POZ_dom"/>
</dbReference>
<reference evidence="3" key="1">
    <citation type="journal article" date="2017" name="bioRxiv">
        <title>Conservation of a gene cluster reveals novel cercosporin biosynthetic mechanisms and extends production to the genus Colletotrichum.</title>
        <authorList>
            <person name="de Jonge R."/>
            <person name="Ebert M.K."/>
            <person name="Huitt-Roehl C.R."/>
            <person name="Pal P."/>
            <person name="Suttle J.C."/>
            <person name="Spanner R.E."/>
            <person name="Neubauer J.D."/>
            <person name="Jurick W.M.II."/>
            <person name="Stott K.A."/>
            <person name="Secor G.A."/>
            <person name="Thomma B.P.H.J."/>
            <person name="Van de Peer Y."/>
            <person name="Townsend C.A."/>
            <person name="Bolton M.D."/>
        </authorList>
    </citation>
    <scope>NUCLEOTIDE SEQUENCE [LARGE SCALE GENOMIC DNA]</scope>
    <source>
        <strain evidence="3">CBS538.71</strain>
    </source>
</reference>
<evidence type="ECO:0000313" key="2">
    <source>
        <dbReference type="EMBL" id="PPJ60561.1"/>
    </source>
</evidence>
<dbReference type="Proteomes" id="UP000237631">
    <property type="component" value="Unassembled WGS sequence"/>
</dbReference>
<evidence type="ECO:0000259" key="1">
    <source>
        <dbReference type="PROSITE" id="PS50097"/>
    </source>
</evidence>
<dbReference type="SUPFAM" id="SSF54695">
    <property type="entry name" value="POZ domain"/>
    <property type="match status" value="1"/>
</dbReference>
<keyword evidence="3" id="KW-1185">Reference proteome</keyword>
<proteinExistence type="predicted"/>
<dbReference type="STRING" id="357750.A0A2S6CLH4"/>
<dbReference type="Pfam" id="PF00651">
    <property type="entry name" value="BTB"/>
    <property type="match status" value="1"/>
</dbReference>
<dbReference type="SMART" id="SM00225">
    <property type="entry name" value="BTB"/>
    <property type="match status" value="1"/>
</dbReference>
<organism evidence="2 3">
    <name type="scientific">Cercospora berteroae</name>
    <dbReference type="NCBI Taxonomy" id="357750"/>
    <lineage>
        <taxon>Eukaryota</taxon>
        <taxon>Fungi</taxon>
        <taxon>Dikarya</taxon>
        <taxon>Ascomycota</taxon>
        <taxon>Pezizomycotina</taxon>
        <taxon>Dothideomycetes</taxon>
        <taxon>Dothideomycetidae</taxon>
        <taxon>Mycosphaerellales</taxon>
        <taxon>Mycosphaerellaceae</taxon>
        <taxon>Cercospora</taxon>
    </lineage>
</organism>
<accession>A0A2S6CLH4</accession>
<gene>
    <name evidence="2" type="ORF">CBER1_08136</name>
</gene>
<name>A0A2S6CLH4_9PEZI</name>
<dbReference type="InterPro" id="IPR011333">
    <property type="entry name" value="SKP1/BTB/POZ_sf"/>
</dbReference>
<dbReference type="PANTHER" id="PTHR47843:SF2">
    <property type="entry name" value="BTB DOMAIN-CONTAINING PROTEIN"/>
    <property type="match status" value="1"/>
</dbReference>
<dbReference type="AlphaFoldDB" id="A0A2S6CLH4"/>
<dbReference type="OrthoDB" id="3649545at2759"/>
<protein>
    <recommendedName>
        <fullName evidence="1">BTB domain-containing protein</fullName>
    </recommendedName>
</protein>
<dbReference type="Gene3D" id="3.30.710.10">
    <property type="entry name" value="Potassium Channel Kv1.1, Chain A"/>
    <property type="match status" value="1"/>
</dbReference>
<sequence>MGIHPEIVGQVPDMNLEELYQPTMVNITVVDGDESQTFRIPRELICTRSNYFRATFKGQFSESKSLTTTLGDTPIWTFKTFVGWLYTSRLVLPQNPADLLGETSEANDPTTWPFKTLSELYVFADRFDTRMLRRLIIEQIIFEISSGDGYPELSEITFLYENLPRTSPLIRFICYDVAENHEENAVFTDYQKQSLAELVGVEIASDLISDFEAACGASRRRCRKCRLCGGVIRGMISCDVHLVPPYESKDDYLQKWCFWHEHERESEKTICAHRVQDFEERLKVPWEESGRSGYVRFIRLRVRSSNVGRQLLTGTKHDRAE</sequence>
<dbReference type="PANTHER" id="PTHR47843">
    <property type="entry name" value="BTB DOMAIN-CONTAINING PROTEIN-RELATED"/>
    <property type="match status" value="1"/>
</dbReference>
<dbReference type="PROSITE" id="PS50097">
    <property type="entry name" value="BTB"/>
    <property type="match status" value="1"/>
</dbReference>
<dbReference type="EMBL" id="PNEN01000253">
    <property type="protein sequence ID" value="PPJ60561.1"/>
    <property type="molecule type" value="Genomic_DNA"/>
</dbReference>
<feature type="domain" description="BTB" evidence="1">
    <location>
        <begin position="25"/>
        <end position="94"/>
    </location>
</feature>
<comment type="caution">
    <text evidence="2">The sequence shown here is derived from an EMBL/GenBank/DDBJ whole genome shotgun (WGS) entry which is preliminary data.</text>
</comment>
<dbReference type="CDD" id="cd18186">
    <property type="entry name" value="BTB_POZ_ZBTB_KLHL-like"/>
    <property type="match status" value="1"/>
</dbReference>